<dbReference type="PROSITE" id="PS51078">
    <property type="entry name" value="ICLR_ED"/>
    <property type="match status" value="1"/>
</dbReference>
<dbReference type="FunFam" id="1.10.10.10:FF:000056">
    <property type="entry name" value="IclR family transcriptional regulator"/>
    <property type="match status" value="1"/>
</dbReference>
<dbReference type="AlphaFoldDB" id="A0A094Q582"/>
<dbReference type="GO" id="GO:0003677">
    <property type="term" value="F:DNA binding"/>
    <property type="evidence" value="ECO:0007669"/>
    <property type="project" value="UniProtKB-KW"/>
</dbReference>
<protein>
    <recommendedName>
        <fullName evidence="7">IclR family transcriptional regulator</fullName>
    </recommendedName>
</protein>
<dbReference type="SUPFAM" id="SSF55781">
    <property type="entry name" value="GAF domain-like"/>
    <property type="match status" value="1"/>
</dbReference>
<evidence type="ECO:0000313" key="6">
    <source>
        <dbReference type="EMBL" id="KGA19320.1"/>
    </source>
</evidence>
<name>A0A094Q582_9ZZZZ</name>
<comment type="caution">
    <text evidence="6">The sequence shown here is derived from an EMBL/GenBank/DDBJ whole genome shotgun (WGS) entry which is preliminary data.</text>
</comment>
<dbReference type="PROSITE" id="PS51077">
    <property type="entry name" value="HTH_ICLR"/>
    <property type="match status" value="1"/>
</dbReference>
<sequence length="259" mass="27622">MGNTSLTDTGSVQSVDRAIAILEILAQRGESGVTQIAADLDVHKSTASRLMSSLLAHGLVEQVSDRGRYRLGLGLVRLAGSVTSSLDVVSGSRAVTRALATQVGETVNIAVLDNNRVLYVDQVMGPSMVSMRSWLGQSVPTHCTATGKVLTAWLDKPERLAARPDSWEKLAPNTITSGDVLEKELAQVRELGYAVAYQEMEADFVAVAAPIRDVHNEVAAALVISGPASRLNPKDFDSLGQIVKASAAKLSGNPNYWRE</sequence>
<dbReference type="InterPro" id="IPR014757">
    <property type="entry name" value="Tscrpt_reg_IclR_C"/>
</dbReference>
<keyword evidence="2" id="KW-0238">DNA-binding</keyword>
<dbReference type="SUPFAM" id="SSF46785">
    <property type="entry name" value="Winged helix' DNA-binding domain"/>
    <property type="match status" value="1"/>
</dbReference>
<feature type="domain" description="HTH iclR-type" evidence="4">
    <location>
        <begin position="12"/>
        <end position="73"/>
    </location>
</feature>
<dbReference type="Pfam" id="PF09339">
    <property type="entry name" value="HTH_IclR"/>
    <property type="match status" value="1"/>
</dbReference>
<dbReference type="PANTHER" id="PTHR30136">
    <property type="entry name" value="HELIX-TURN-HELIX TRANSCRIPTIONAL REGULATOR, ICLR FAMILY"/>
    <property type="match status" value="1"/>
</dbReference>
<gene>
    <name evidence="6" type="ORF">GM51_6855</name>
</gene>
<accession>A0A094Q582</accession>
<dbReference type="CDD" id="cd00090">
    <property type="entry name" value="HTH_ARSR"/>
    <property type="match status" value="1"/>
</dbReference>
<dbReference type="InterPro" id="IPR011991">
    <property type="entry name" value="ArsR-like_HTH"/>
</dbReference>
<keyword evidence="1" id="KW-0805">Transcription regulation</keyword>
<dbReference type="SMART" id="SM00346">
    <property type="entry name" value="HTH_ICLR"/>
    <property type="match status" value="1"/>
</dbReference>
<dbReference type="Gene3D" id="3.30.450.40">
    <property type="match status" value="1"/>
</dbReference>
<dbReference type="InterPro" id="IPR050707">
    <property type="entry name" value="HTH_MetabolicPath_Reg"/>
</dbReference>
<dbReference type="GO" id="GO:0003700">
    <property type="term" value="F:DNA-binding transcription factor activity"/>
    <property type="evidence" value="ECO:0007669"/>
    <property type="project" value="TreeGrafter"/>
</dbReference>
<dbReference type="InterPro" id="IPR036390">
    <property type="entry name" value="WH_DNA-bd_sf"/>
</dbReference>
<evidence type="ECO:0000256" key="2">
    <source>
        <dbReference type="ARBA" id="ARBA00023125"/>
    </source>
</evidence>
<evidence type="ECO:0000256" key="1">
    <source>
        <dbReference type="ARBA" id="ARBA00023015"/>
    </source>
</evidence>
<dbReference type="PANTHER" id="PTHR30136:SF35">
    <property type="entry name" value="HTH-TYPE TRANSCRIPTIONAL REGULATOR RV1719"/>
    <property type="match status" value="1"/>
</dbReference>
<dbReference type="InterPro" id="IPR036388">
    <property type="entry name" value="WH-like_DNA-bd_sf"/>
</dbReference>
<evidence type="ECO:0000256" key="3">
    <source>
        <dbReference type="ARBA" id="ARBA00023163"/>
    </source>
</evidence>
<dbReference type="InterPro" id="IPR029016">
    <property type="entry name" value="GAF-like_dom_sf"/>
</dbReference>
<dbReference type="InterPro" id="IPR005471">
    <property type="entry name" value="Tscrpt_reg_IclR_N"/>
</dbReference>
<dbReference type="EMBL" id="JNSL01000032">
    <property type="protein sequence ID" value="KGA19320.1"/>
    <property type="molecule type" value="Genomic_DNA"/>
</dbReference>
<evidence type="ECO:0000259" key="4">
    <source>
        <dbReference type="PROSITE" id="PS51077"/>
    </source>
</evidence>
<reference evidence="6" key="1">
    <citation type="submission" date="2014-06" db="EMBL/GenBank/DDBJ databases">
        <title>Key roles for freshwater Actinobacteria revealed by deep metagenomic sequencing.</title>
        <authorList>
            <person name="Ghai R."/>
            <person name="Mizuno C.M."/>
            <person name="Picazo A."/>
            <person name="Camacho A."/>
            <person name="Rodriguez-Valera F."/>
        </authorList>
    </citation>
    <scope>NUCLEOTIDE SEQUENCE</scope>
</reference>
<keyword evidence="3" id="KW-0804">Transcription</keyword>
<proteinExistence type="predicted"/>
<dbReference type="Pfam" id="PF01614">
    <property type="entry name" value="IclR_C"/>
    <property type="match status" value="1"/>
</dbReference>
<organism evidence="6">
    <name type="scientific">freshwater metagenome</name>
    <dbReference type="NCBI Taxonomy" id="449393"/>
    <lineage>
        <taxon>unclassified sequences</taxon>
        <taxon>metagenomes</taxon>
        <taxon>ecological metagenomes</taxon>
    </lineage>
</organism>
<evidence type="ECO:0008006" key="7">
    <source>
        <dbReference type="Google" id="ProtNLM"/>
    </source>
</evidence>
<dbReference type="Gene3D" id="1.10.10.10">
    <property type="entry name" value="Winged helix-like DNA-binding domain superfamily/Winged helix DNA-binding domain"/>
    <property type="match status" value="1"/>
</dbReference>
<feature type="domain" description="IclR-ED" evidence="5">
    <location>
        <begin position="74"/>
        <end position="256"/>
    </location>
</feature>
<dbReference type="GO" id="GO:0045892">
    <property type="term" value="P:negative regulation of DNA-templated transcription"/>
    <property type="evidence" value="ECO:0007669"/>
    <property type="project" value="TreeGrafter"/>
</dbReference>
<evidence type="ECO:0000259" key="5">
    <source>
        <dbReference type="PROSITE" id="PS51078"/>
    </source>
</evidence>